<dbReference type="InterPro" id="IPR047817">
    <property type="entry name" value="ABC2_TM_bact-type"/>
</dbReference>
<proteinExistence type="inferred from homology"/>
<feature type="transmembrane region" description="Helical" evidence="10">
    <location>
        <begin position="227"/>
        <end position="246"/>
    </location>
</feature>
<keyword evidence="13" id="KW-1185">Reference proteome</keyword>
<dbReference type="RefSeq" id="WP_013074912.1">
    <property type="nucleotide sequence ID" value="NC_014098.1"/>
</dbReference>
<dbReference type="GO" id="GO:0015920">
    <property type="term" value="P:lipopolysaccharide transport"/>
    <property type="evidence" value="ECO:0007669"/>
    <property type="project" value="TreeGrafter"/>
</dbReference>
<evidence type="ECO:0000313" key="12">
    <source>
        <dbReference type="EMBL" id="ADG05620.1"/>
    </source>
</evidence>
<keyword evidence="7" id="KW-0972">Capsule biogenesis/degradation</keyword>
<evidence type="ECO:0000259" key="11">
    <source>
        <dbReference type="PROSITE" id="PS51012"/>
    </source>
</evidence>
<name>D5WVY8_KYRT2</name>
<dbReference type="GO" id="GO:0043190">
    <property type="term" value="C:ATP-binding cassette (ABC) transporter complex"/>
    <property type="evidence" value="ECO:0007669"/>
    <property type="project" value="InterPro"/>
</dbReference>
<dbReference type="PIRSF" id="PIRSF006648">
    <property type="entry name" value="DrrB"/>
    <property type="match status" value="1"/>
</dbReference>
<evidence type="ECO:0000256" key="6">
    <source>
        <dbReference type="ARBA" id="ARBA00022692"/>
    </source>
</evidence>
<comment type="subcellular location">
    <subcellularLocation>
        <location evidence="1 10">Cell membrane</location>
        <topology evidence="1 10">Multi-pass membrane protein</topology>
    </subcellularLocation>
</comment>
<feature type="transmembrane region" description="Helical" evidence="10">
    <location>
        <begin position="30"/>
        <end position="55"/>
    </location>
</feature>
<keyword evidence="5" id="KW-0762">Sugar transport</keyword>
<dbReference type="Proteomes" id="UP000002368">
    <property type="component" value="Chromosome"/>
</dbReference>
<evidence type="ECO:0000256" key="10">
    <source>
        <dbReference type="RuleBase" id="RU361157"/>
    </source>
</evidence>
<protein>
    <recommendedName>
        <fullName evidence="10">Transport permease protein</fullName>
    </recommendedName>
</protein>
<evidence type="ECO:0000256" key="3">
    <source>
        <dbReference type="ARBA" id="ARBA00022448"/>
    </source>
</evidence>
<dbReference type="PROSITE" id="PS51012">
    <property type="entry name" value="ABC_TM2"/>
    <property type="match status" value="1"/>
</dbReference>
<keyword evidence="3 10" id="KW-0813">Transport</keyword>
<dbReference type="InterPro" id="IPR000412">
    <property type="entry name" value="ABC_2_transport"/>
</dbReference>
<dbReference type="eggNOG" id="COG1682">
    <property type="taxonomic scope" value="Bacteria"/>
</dbReference>
<feature type="transmembrane region" description="Helical" evidence="10">
    <location>
        <begin position="136"/>
        <end position="165"/>
    </location>
</feature>
<dbReference type="STRING" id="562970.Btus_0876"/>
<dbReference type="PRINTS" id="PR00164">
    <property type="entry name" value="ABC2TRNSPORT"/>
</dbReference>
<keyword evidence="8 10" id="KW-1133">Transmembrane helix</keyword>
<dbReference type="Pfam" id="PF01061">
    <property type="entry name" value="ABC2_membrane"/>
    <property type="match status" value="1"/>
</dbReference>
<evidence type="ECO:0000256" key="9">
    <source>
        <dbReference type="ARBA" id="ARBA00023136"/>
    </source>
</evidence>
<comment type="similarity">
    <text evidence="2 10">Belongs to the ABC-2 integral membrane protein family.</text>
</comment>
<feature type="transmembrane region" description="Helical" evidence="10">
    <location>
        <begin position="172"/>
        <end position="190"/>
    </location>
</feature>
<dbReference type="OrthoDB" id="9794365at2"/>
<feature type="transmembrane region" description="Helical" evidence="10">
    <location>
        <begin position="102"/>
        <end position="130"/>
    </location>
</feature>
<evidence type="ECO:0000256" key="8">
    <source>
        <dbReference type="ARBA" id="ARBA00022989"/>
    </source>
</evidence>
<feature type="transmembrane region" description="Helical" evidence="10">
    <location>
        <begin position="61"/>
        <end position="81"/>
    </location>
</feature>
<evidence type="ECO:0000313" key="13">
    <source>
        <dbReference type="Proteomes" id="UP000002368"/>
    </source>
</evidence>
<dbReference type="EMBL" id="CP002017">
    <property type="protein sequence ID" value="ADG05620.1"/>
    <property type="molecule type" value="Genomic_DNA"/>
</dbReference>
<evidence type="ECO:0000256" key="4">
    <source>
        <dbReference type="ARBA" id="ARBA00022475"/>
    </source>
</evidence>
<evidence type="ECO:0000256" key="7">
    <source>
        <dbReference type="ARBA" id="ARBA00022903"/>
    </source>
</evidence>
<gene>
    <name evidence="12" type="ordered locus">Btus_0876</name>
</gene>
<keyword evidence="6 10" id="KW-0812">Transmembrane</keyword>
<evidence type="ECO:0000256" key="2">
    <source>
        <dbReference type="ARBA" id="ARBA00007783"/>
    </source>
</evidence>
<sequence length="257" mass="29560">MKRILEYLAYREMLKNLTLRELQVRYKGSVLGFLWTFFNPLLLLVVYSIVFSFIMKSSIKPYPMFLFVALLPWNFMANSVLQGSLSLVQNAGLIKKVYFPRVVLPLSAALANLINYILSLAILIPALLLFKVKLSWALLSFPVVLFVETVLVIGLAVLVAALNVYFRDLEHIIGVLMSVWFFLTPIIYPMDFVPKEVQVYFSVNPMTPLIEAYRDIFFYGMWPDWRALGYCAVGFVILLVVSFSVFDRLQRNVAEEL</sequence>
<evidence type="ECO:0000256" key="5">
    <source>
        <dbReference type="ARBA" id="ARBA00022597"/>
    </source>
</evidence>
<dbReference type="PANTHER" id="PTHR30413">
    <property type="entry name" value="INNER MEMBRANE TRANSPORT PERMEASE"/>
    <property type="match status" value="1"/>
</dbReference>
<feature type="domain" description="ABC transmembrane type-2" evidence="11">
    <location>
        <begin position="31"/>
        <end position="249"/>
    </location>
</feature>
<dbReference type="AlphaFoldDB" id="D5WVY8"/>
<dbReference type="PANTHER" id="PTHR30413:SF10">
    <property type="entry name" value="CAPSULE POLYSACCHARIDE EXPORT INNER-MEMBRANE PROTEIN CTRC"/>
    <property type="match status" value="1"/>
</dbReference>
<dbReference type="KEGG" id="bts:Btus_0876"/>
<evidence type="ECO:0000256" key="1">
    <source>
        <dbReference type="ARBA" id="ARBA00004651"/>
    </source>
</evidence>
<organism evidence="12 13">
    <name type="scientific">Kyrpidia tusciae (strain DSM 2912 / NBRC 15312 / T2)</name>
    <name type="common">Bacillus tusciae</name>
    <dbReference type="NCBI Taxonomy" id="562970"/>
    <lineage>
        <taxon>Bacteria</taxon>
        <taxon>Bacillati</taxon>
        <taxon>Bacillota</taxon>
        <taxon>Bacilli</taxon>
        <taxon>Bacillales</taxon>
        <taxon>Alicyclobacillaceae</taxon>
        <taxon>Kyrpidia</taxon>
    </lineage>
</organism>
<keyword evidence="9 10" id="KW-0472">Membrane</keyword>
<reference evidence="12 13" key="1">
    <citation type="journal article" date="2011" name="Stand. Genomic Sci.">
        <title>Complete genome sequence of the thermophilic, hydrogen-oxidizing Bacillus tusciae type strain (T2) and reclassification in the new genus, Kyrpidia gen. nov. as Kyrpidia tusciae comb. nov. and emendation of the family Alicyclobacillaceae da Costa and Rainey, 2010.</title>
        <authorList>
            <person name="Klenk H.P."/>
            <person name="Lapidus A."/>
            <person name="Chertkov O."/>
            <person name="Copeland A."/>
            <person name="Del Rio T.G."/>
            <person name="Nolan M."/>
            <person name="Lucas S."/>
            <person name="Chen F."/>
            <person name="Tice H."/>
            <person name="Cheng J.F."/>
            <person name="Han C."/>
            <person name="Bruce D."/>
            <person name="Goodwin L."/>
            <person name="Pitluck S."/>
            <person name="Pati A."/>
            <person name="Ivanova N."/>
            <person name="Mavromatis K."/>
            <person name="Daum C."/>
            <person name="Chen A."/>
            <person name="Palaniappan K."/>
            <person name="Chang Y.J."/>
            <person name="Land M."/>
            <person name="Hauser L."/>
            <person name="Jeffries C.D."/>
            <person name="Detter J.C."/>
            <person name="Rohde M."/>
            <person name="Abt B."/>
            <person name="Pukall R."/>
            <person name="Goker M."/>
            <person name="Bristow J."/>
            <person name="Markowitz V."/>
            <person name="Hugenholtz P."/>
            <person name="Eisen J.A."/>
        </authorList>
    </citation>
    <scope>NUCLEOTIDE SEQUENCE [LARGE SCALE GENOMIC DNA]</scope>
    <source>
        <strain evidence="12 13">DSM 2912</strain>
    </source>
</reference>
<dbReference type="InterPro" id="IPR013525">
    <property type="entry name" value="ABC2_TM"/>
</dbReference>
<dbReference type="GO" id="GO:0140359">
    <property type="term" value="F:ABC-type transporter activity"/>
    <property type="evidence" value="ECO:0007669"/>
    <property type="project" value="InterPro"/>
</dbReference>
<keyword evidence="4 10" id="KW-1003">Cell membrane</keyword>
<dbReference type="HOGENOM" id="CLU_060703_1_1_9"/>
<accession>D5WVY8</accession>